<evidence type="ECO:0000256" key="3">
    <source>
        <dbReference type="ARBA" id="ARBA00022723"/>
    </source>
</evidence>
<keyword evidence="12" id="KW-1185">Reference proteome</keyword>
<evidence type="ECO:0000256" key="8">
    <source>
        <dbReference type="ARBA" id="ARBA00022842"/>
    </source>
</evidence>
<reference evidence="12" key="1">
    <citation type="submission" date="2017-04" db="EMBL/GenBank/DDBJ databases">
        <authorList>
            <person name="Varghese N."/>
            <person name="Submissions S."/>
        </authorList>
    </citation>
    <scope>NUCLEOTIDE SEQUENCE [LARGE SCALE GENOMIC DNA]</scope>
    <source>
        <strain evidence="12">RKEM611</strain>
    </source>
</reference>
<gene>
    <name evidence="11" type="ORF">SAMN06296036_102253</name>
</gene>
<feature type="domain" description="Ribose-phosphate pyrophosphokinase N-terminal" evidence="10">
    <location>
        <begin position="7"/>
        <end position="123"/>
    </location>
</feature>
<dbReference type="EC" id="2.7.6.1" evidence="1"/>
<dbReference type="NCBIfam" id="NF002320">
    <property type="entry name" value="PRK01259.1"/>
    <property type="match status" value="1"/>
</dbReference>
<dbReference type="Gene3D" id="3.40.50.2020">
    <property type="match status" value="2"/>
</dbReference>
<proteinExistence type="predicted"/>
<sequence>MNPDLPIKVIVGTSNPGLGKKLCETMNIDPCKSEVIEFSEGNTFVRILENVRGRDVYIVQGVSYPVDRNFMELLFWVDAAKLASAAQVTAVIPFFSYAKADKKDEPRVSIRARVCADALEAAGVDRVLTMDLHSPQIQGFFKRPVDHMNARSIICEYIQTKNLDNLVVASADVGYGKNAFKFSDRLKVPTVIGNKIRVDHSETAQVWNVVGDVKDKNVLIVDDIVFTGGSLISMTEAVKAMGAKKVYAAVTHGVLTPGATKKIDESSLEELVITDTVEYRFQDLSPKVKVLSVAGSFANAIKSIHEYKSISKLFPE</sequence>
<evidence type="ECO:0000256" key="9">
    <source>
        <dbReference type="ARBA" id="ARBA00049535"/>
    </source>
</evidence>
<keyword evidence="8" id="KW-0460">Magnesium</keyword>
<organism evidence="11 12">
    <name type="scientific">Pseudobacteriovorax antillogorgiicola</name>
    <dbReference type="NCBI Taxonomy" id="1513793"/>
    <lineage>
        <taxon>Bacteria</taxon>
        <taxon>Pseudomonadati</taxon>
        <taxon>Bdellovibrionota</taxon>
        <taxon>Oligoflexia</taxon>
        <taxon>Oligoflexales</taxon>
        <taxon>Pseudobacteriovoracaceae</taxon>
        <taxon>Pseudobacteriovorax</taxon>
    </lineage>
</organism>
<dbReference type="GO" id="GO:0016301">
    <property type="term" value="F:kinase activity"/>
    <property type="evidence" value="ECO:0007669"/>
    <property type="project" value="UniProtKB-KW"/>
</dbReference>
<name>A0A1Y6BDP2_9BACT</name>
<keyword evidence="7" id="KW-0067">ATP-binding</keyword>
<dbReference type="NCBIfam" id="TIGR01251">
    <property type="entry name" value="ribP_PPkin"/>
    <property type="match status" value="1"/>
</dbReference>
<dbReference type="GO" id="GO:0005737">
    <property type="term" value="C:cytoplasm"/>
    <property type="evidence" value="ECO:0007669"/>
    <property type="project" value="TreeGrafter"/>
</dbReference>
<keyword evidence="3" id="KW-0479">Metal-binding</keyword>
<evidence type="ECO:0000313" key="12">
    <source>
        <dbReference type="Proteomes" id="UP000192907"/>
    </source>
</evidence>
<evidence type="ECO:0000313" key="11">
    <source>
        <dbReference type="EMBL" id="SME95987.1"/>
    </source>
</evidence>
<dbReference type="GO" id="GO:0006015">
    <property type="term" value="P:5-phosphoribose 1-diphosphate biosynthetic process"/>
    <property type="evidence" value="ECO:0007669"/>
    <property type="project" value="TreeGrafter"/>
</dbReference>
<dbReference type="PANTHER" id="PTHR10210">
    <property type="entry name" value="RIBOSE-PHOSPHATE DIPHOSPHOKINASE FAMILY MEMBER"/>
    <property type="match status" value="1"/>
</dbReference>
<dbReference type="GO" id="GO:0005524">
    <property type="term" value="F:ATP binding"/>
    <property type="evidence" value="ECO:0007669"/>
    <property type="project" value="UniProtKB-KW"/>
</dbReference>
<dbReference type="InterPro" id="IPR000836">
    <property type="entry name" value="PRTase_dom"/>
</dbReference>
<dbReference type="GO" id="GO:0002189">
    <property type="term" value="C:ribose phosphate diphosphokinase complex"/>
    <property type="evidence" value="ECO:0007669"/>
    <property type="project" value="TreeGrafter"/>
</dbReference>
<dbReference type="Pfam" id="PF13793">
    <property type="entry name" value="Pribosyltran_N"/>
    <property type="match status" value="1"/>
</dbReference>
<evidence type="ECO:0000256" key="5">
    <source>
        <dbReference type="ARBA" id="ARBA00022741"/>
    </source>
</evidence>
<evidence type="ECO:0000256" key="7">
    <source>
        <dbReference type="ARBA" id="ARBA00022840"/>
    </source>
</evidence>
<dbReference type="GO" id="GO:0004749">
    <property type="term" value="F:ribose phosphate diphosphokinase activity"/>
    <property type="evidence" value="ECO:0007669"/>
    <property type="project" value="UniProtKB-EC"/>
</dbReference>
<dbReference type="InterPro" id="IPR029099">
    <property type="entry name" value="Pribosyltran_N"/>
</dbReference>
<keyword evidence="5" id="KW-0547">Nucleotide-binding</keyword>
<protein>
    <recommendedName>
        <fullName evidence="1">ribose-phosphate diphosphokinase</fullName>
        <ecNumber evidence="1">2.7.6.1</ecNumber>
    </recommendedName>
</protein>
<dbReference type="EMBL" id="FWZT01000002">
    <property type="protein sequence ID" value="SME95987.1"/>
    <property type="molecule type" value="Genomic_DNA"/>
</dbReference>
<dbReference type="SUPFAM" id="SSF53271">
    <property type="entry name" value="PRTase-like"/>
    <property type="match status" value="1"/>
</dbReference>
<dbReference type="FunFam" id="3.40.50.2020:FF:000007">
    <property type="entry name" value="Ribose-phosphate pyrophosphokinase"/>
    <property type="match status" value="1"/>
</dbReference>
<dbReference type="InterPro" id="IPR029057">
    <property type="entry name" value="PRTase-like"/>
</dbReference>
<dbReference type="AlphaFoldDB" id="A0A1Y6BDP2"/>
<dbReference type="InterPro" id="IPR000842">
    <property type="entry name" value="PRib_PP_synth_CS"/>
</dbReference>
<dbReference type="CDD" id="cd06223">
    <property type="entry name" value="PRTases_typeI"/>
    <property type="match status" value="1"/>
</dbReference>
<evidence type="ECO:0000256" key="6">
    <source>
        <dbReference type="ARBA" id="ARBA00022777"/>
    </source>
</evidence>
<dbReference type="RefSeq" id="WP_132315262.1">
    <property type="nucleotide sequence ID" value="NZ_FWZT01000002.1"/>
</dbReference>
<dbReference type="STRING" id="1513793.SAMN06296036_102253"/>
<dbReference type="GO" id="GO:0006164">
    <property type="term" value="P:purine nucleotide biosynthetic process"/>
    <property type="evidence" value="ECO:0007669"/>
    <property type="project" value="TreeGrafter"/>
</dbReference>
<dbReference type="PROSITE" id="PS00114">
    <property type="entry name" value="PRPP_SYNTHASE"/>
    <property type="match status" value="1"/>
</dbReference>
<dbReference type="Pfam" id="PF14572">
    <property type="entry name" value="Pribosyl_synth"/>
    <property type="match status" value="1"/>
</dbReference>
<dbReference type="GO" id="GO:0009156">
    <property type="term" value="P:ribonucleoside monophosphate biosynthetic process"/>
    <property type="evidence" value="ECO:0007669"/>
    <property type="project" value="InterPro"/>
</dbReference>
<evidence type="ECO:0000256" key="2">
    <source>
        <dbReference type="ARBA" id="ARBA00022679"/>
    </source>
</evidence>
<comment type="catalytic activity">
    <reaction evidence="9">
        <text>D-ribose 5-phosphate + ATP = 5-phospho-alpha-D-ribose 1-diphosphate + AMP + H(+)</text>
        <dbReference type="Rhea" id="RHEA:15609"/>
        <dbReference type="ChEBI" id="CHEBI:15378"/>
        <dbReference type="ChEBI" id="CHEBI:30616"/>
        <dbReference type="ChEBI" id="CHEBI:58017"/>
        <dbReference type="ChEBI" id="CHEBI:78346"/>
        <dbReference type="ChEBI" id="CHEBI:456215"/>
        <dbReference type="EC" id="2.7.6.1"/>
    </reaction>
</comment>
<keyword evidence="2" id="KW-0808">Transferase</keyword>
<dbReference type="OrthoDB" id="9777067at2"/>
<evidence type="ECO:0000259" key="10">
    <source>
        <dbReference type="Pfam" id="PF13793"/>
    </source>
</evidence>
<evidence type="ECO:0000256" key="4">
    <source>
        <dbReference type="ARBA" id="ARBA00022727"/>
    </source>
</evidence>
<dbReference type="PANTHER" id="PTHR10210:SF41">
    <property type="entry name" value="RIBOSE-PHOSPHATE PYROPHOSPHOKINASE 1, CHLOROPLASTIC"/>
    <property type="match status" value="1"/>
</dbReference>
<evidence type="ECO:0000256" key="1">
    <source>
        <dbReference type="ARBA" id="ARBA00013247"/>
    </source>
</evidence>
<dbReference type="GO" id="GO:0000287">
    <property type="term" value="F:magnesium ion binding"/>
    <property type="evidence" value="ECO:0007669"/>
    <property type="project" value="InterPro"/>
</dbReference>
<keyword evidence="4" id="KW-0545">Nucleotide biosynthesis</keyword>
<keyword evidence="6 11" id="KW-0418">Kinase</keyword>
<dbReference type="Proteomes" id="UP000192907">
    <property type="component" value="Unassembled WGS sequence"/>
</dbReference>
<dbReference type="SMART" id="SM01400">
    <property type="entry name" value="Pribosyltran_N"/>
    <property type="match status" value="1"/>
</dbReference>
<accession>A0A1Y6BDP2</accession>
<dbReference type="InterPro" id="IPR005946">
    <property type="entry name" value="Rib-P_diPkinase"/>
</dbReference>